<dbReference type="Proteomes" id="UP000189660">
    <property type="component" value="Chromosome"/>
</dbReference>
<sequence>MWGNDKLLLNRLLPAKFRYLKGIRSSAEKGDETKIINSVSDLIEKVLNKQTKSNDTSAQHKESNDDSSQQAENYVFCYRGQADFDWEPEPSLNRYENGADVECKSLTELINEIPDEFQKDVTCFQRLMRSQHYGLPTRLLDVTTNPLVALFFACNNEEEQCKDGAFFTFKFKEKEILNPDSDKLSIICNLSQLSESEKTCLKSLIDNYKTTKNKQAFTVYLKSSSLEVKETESYGKLLSFIQKEKPYFVNKIEPDFLKNIILLVVLSQIKEL</sequence>
<dbReference type="AlphaFoldDB" id="A0A1U9MCV0"/>
<evidence type="ECO:0000313" key="3">
    <source>
        <dbReference type="EMBL" id="AQT43271.1"/>
    </source>
</evidence>
<dbReference type="RefSeq" id="WP_188317724.1">
    <property type="nucleotide sequence ID" value="NZ_CP015820.1"/>
</dbReference>
<protein>
    <submittedName>
        <fullName evidence="3">FRG domain-containing protein</fullName>
    </submittedName>
</protein>
<dbReference type="InterPro" id="IPR014966">
    <property type="entry name" value="FRG-dom"/>
</dbReference>
<accession>A0A1U9MCV0</accession>
<feature type="domain" description="FRG" evidence="2">
    <location>
        <begin position="72"/>
        <end position="167"/>
    </location>
</feature>
<evidence type="ECO:0000313" key="4">
    <source>
        <dbReference type="Proteomes" id="UP000189660"/>
    </source>
</evidence>
<name>A0A1U9MCV0_9HYPH</name>
<proteinExistence type="predicted"/>
<evidence type="ECO:0000259" key="2">
    <source>
        <dbReference type="SMART" id="SM00901"/>
    </source>
</evidence>
<dbReference type="KEGG" id="bapa:BBC0178_018210"/>
<dbReference type="EMBL" id="CP015820">
    <property type="protein sequence ID" value="AQT43271.1"/>
    <property type="molecule type" value="Genomic_DNA"/>
</dbReference>
<dbReference type="SMART" id="SM00901">
    <property type="entry name" value="FRG"/>
    <property type="match status" value="1"/>
</dbReference>
<reference evidence="3 4" key="1">
    <citation type="submission" date="2016-11" db="EMBL/GenBank/DDBJ databases">
        <title>Comparative genomics of Bartonella apis.</title>
        <authorList>
            <person name="Engel P."/>
        </authorList>
    </citation>
    <scope>NUCLEOTIDE SEQUENCE [LARGE SCALE GENOMIC DNA]</scope>
    <source>
        <strain evidence="3 4">BBC0178</strain>
    </source>
</reference>
<evidence type="ECO:0000256" key="1">
    <source>
        <dbReference type="SAM" id="MobiDB-lite"/>
    </source>
</evidence>
<feature type="region of interest" description="Disordered" evidence="1">
    <location>
        <begin position="50"/>
        <end position="69"/>
    </location>
</feature>
<gene>
    <name evidence="3" type="ORF">BBC0178_018210</name>
</gene>
<organism evidence="3 4">
    <name type="scientific">Bartonella apihabitans</name>
    <dbReference type="NCBI Taxonomy" id="2750929"/>
    <lineage>
        <taxon>Bacteria</taxon>
        <taxon>Pseudomonadati</taxon>
        <taxon>Pseudomonadota</taxon>
        <taxon>Alphaproteobacteria</taxon>
        <taxon>Hyphomicrobiales</taxon>
        <taxon>Bartonellaceae</taxon>
        <taxon>Bartonella</taxon>
    </lineage>
</organism>
<keyword evidence="4" id="KW-1185">Reference proteome</keyword>
<dbReference type="Pfam" id="PF08867">
    <property type="entry name" value="FRG"/>
    <property type="match status" value="1"/>
</dbReference>